<keyword evidence="2" id="KW-0812">Transmembrane</keyword>
<evidence type="ECO:0000256" key="1">
    <source>
        <dbReference type="SAM" id="MobiDB-lite"/>
    </source>
</evidence>
<keyword evidence="4" id="KW-1185">Reference proteome</keyword>
<protein>
    <submittedName>
        <fullName evidence="3">Uncharacterized protein</fullName>
    </submittedName>
</protein>
<accession>A0A6A6I6J2</accession>
<feature type="region of interest" description="Disordered" evidence="1">
    <location>
        <begin position="253"/>
        <end position="274"/>
    </location>
</feature>
<keyword evidence="2" id="KW-0472">Membrane</keyword>
<evidence type="ECO:0000313" key="3">
    <source>
        <dbReference type="EMBL" id="KAF2245849.1"/>
    </source>
</evidence>
<dbReference type="OrthoDB" id="3750325at2759"/>
<name>A0A6A6I6J2_9PLEO</name>
<dbReference type="GeneID" id="54586977"/>
<gene>
    <name evidence="3" type="ORF">BU26DRAFT_567370</name>
</gene>
<sequence>MDAENTTYWSFPPALNISFRQAYAEETQQLYLHNITTATRGIEPLIVDAVHNLTFAQRLADGFSNDGFGTQEAAVRQGDVIEFEWQDSVNRTIELNCMVCSTGAQGGSIESACDNYTNTEHLSARTNISSPLLPGEQWIFPTLEDYFALPNETCGICILTLYSMLGWSTSDYSIPFPVLQQPTTPHKLFNAENPTGTPDPSIPTLTPVPEHGKPNVGMIVGVVVGVLGGAALLALLCWWLWRKGRAKTKVLESSASSTADQIEGASVGGANRGAPDIALQRIQGVVRRPDSRASEVPPPYHEAIREANTDSPPRVIQTQPRAARYE</sequence>
<dbReference type="RefSeq" id="XP_033680853.1">
    <property type="nucleotide sequence ID" value="XM_033833647.1"/>
</dbReference>
<proteinExistence type="predicted"/>
<dbReference type="AlphaFoldDB" id="A0A6A6I6J2"/>
<evidence type="ECO:0000256" key="2">
    <source>
        <dbReference type="SAM" id="Phobius"/>
    </source>
</evidence>
<reference evidence="3" key="1">
    <citation type="journal article" date="2020" name="Stud. Mycol.">
        <title>101 Dothideomycetes genomes: a test case for predicting lifestyles and emergence of pathogens.</title>
        <authorList>
            <person name="Haridas S."/>
            <person name="Albert R."/>
            <person name="Binder M."/>
            <person name="Bloem J."/>
            <person name="Labutti K."/>
            <person name="Salamov A."/>
            <person name="Andreopoulos B."/>
            <person name="Baker S."/>
            <person name="Barry K."/>
            <person name="Bills G."/>
            <person name="Bluhm B."/>
            <person name="Cannon C."/>
            <person name="Castanera R."/>
            <person name="Culley D."/>
            <person name="Daum C."/>
            <person name="Ezra D."/>
            <person name="Gonzalez J."/>
            <person name="Henrissat B."/>
            <person name="Kuo A."/>
            <person name="Liang C."/>
            <person name="Lipzen A."/>
            <person name="Lutzoni F."/>
            <person name="Magnuson J."/>
            <person name="Mondo S."/>
            <person name="Nolan M."/>
            <person name="Ohm R."/>
            <person name="Pangilinan J."/>
            <person name="Park H.-J."/>
            <person name="Ramirez L."/>
            <person name="Alfaro M."/>
            <person name="Sun H."/>
            <person name="Tritt A."/>
            <person name="Yoshinaga Y."/>
            <person name="Zwiers L.-H."/>
            <person name="Turgeon B."/>
            <person name="Goodwin S."/>
            <person name="Spatafora J."/>
            <person name="Crous P."/>
            <person name="Grigoriev I."/>
        </authorList>
    </citation>
    <scope>NUCLEOTIDE SEQUENCE</scope>
    <source>
        <strain evidence="3">CBS 122368</strain>
    </source>
</reference>
<organism evidence="3 4">
    <name type="scientific">Trematosphaeria pertusa</name>
    <dbReference type="NCBI Taxonomy" id="390896"/>
    <lineage>
        <taxon>Eukaryota</taxon>
        <taxon>Fungi</taxon>
        <taxon>Dikarya</taxon>
        <taxon>Ascomycota</taxon>
        <taxon>Pezizomycotina</taxon>
        <taxon>Dothideomycetes</taxon>
        <taxon>Pleosporomycetidae</taxon>
        <taxon>Pleosporales</taxon>
        <taxon>Massarineae</taxon>
        <taxon>Trematosphaeriaceae</taxon>
        <taxon>Trematosphaeria</taxon>
    </lineage>
</organism>
<keyword evidence="2" id="KW-1133">Transmembrane helix</keyword>
<feature type="transmembrane region" description="Helical" evidence="2">
    <location>
        <begin position="216"/>
        <end position="241"/>
    </location>
</feature>
<dbReference type="Proteomes" id="UP000800094">
    <property type="component" value="Unassembled WGS sequence"/>
</dbReference>
<evidence type="ECO:0000313" key="4">
    <source>
        <dbReference type="Proteomes" id="UP000800094"/>
    </source>
</evidence>
<dbReference type="EMBL" id="ML987199">
    <property type="protein sequence ID" value="KAF2245849.1"/>
    <property type="molecule type" value="Genomic_DNA"/>
</dbReference>
<feature type="region of interest" description="Disordered" evidence="1">
    <location>
        <begin position="286"/>
        <end position="326"/>
    </location>
</feature>